<accession>A0A1I2WIA2</accession>
<dbReference type="STRING" id="582675.SAMN05192565_12350"/>
<dbReference type="Pfam" id="PF22741">
    <property type="entry name" value="PTP-NADK"/>
    <property type="match status" value="1"/>
</dbReference>
<gene>
    <name evidence="2" type="ORF">SAMN05192565_12350</name>
</gene>
<evidence type="ECO:0000259" key="1">
    <source>
        <dbReference type="Pfam" id="PF22741"/>
    </source>
</evidence>
<dbReference type="InterPro" id="IPR055214">
    <property type="entry name" value="PTP-NADK"/>
</dbReference>
<dbReference type="SUPFAM" id="SSF52799">
    <property type="entry name" value="(Phosphotyrosine protein) phosphatases II"/>
    <property type="match status" value="1"/>
</dbReference>
<evidence type="ECO:0000313" key="3">
    <source>
        <dbReference type="Proteomes" id="UP000199229"/>
    </source>
</evidence>
<feature type="domain" description="DSP-PTPase phosphatase fused to NAD+ Kinase" evidence="1">
    <location>
        <begin position="84"/>
        <end position="195"/>
    </location>
</feature>
<reference evidence="3" key="1">
    <citation type="submission" date="2016-10" db="EMBL/GenBank/DDBJ databases">
        <authorList>
            <person name="Varghese N."/>
            <person name="Submissions S."/>
        </authorList>
    </citation>
    <scope>NUCLEOTIDE SEQUENCE [LARGE SCALE GENOMIC DNA]</scope>
    <source>
        <strain evidence="3">Gh-105</strain>
    </source>
</reference>
<dbReference type="EMBL" id="FOPM01000023">
    <property type="protein sequence ID" value="SFH00964.1"/>
    <property type="molecule type" value="Genomic_DNA"/>
</dbReference>
<dbReference type="Gene3D" id="3.90.190.10">
    <property type="entry name" value="Protein tyrosine phosphatase superfamily"/>
    <property type="match status" value="1"/>
</dbReference>
<proteinExistence type="predicted"/>
<evidence type="ECO:0000313" key="2">
    <source>
        <dbReference type="EMBL" id="SFH00964.1"/>
    </source>
</evidence>
<dbReference type="Proteomes" id="UP000199229">
    <property type="component" value="Unassembled WGS sequence"/>
</dbReference>
<dbReference type="AlphaFoldDB" id="A0A1I2WIA2"/>
<protein>
    <submittedName>
        <fullName evidence="2">Protein tyrosine/serine phosphatase</fullName>
    </submittedName>
</protein>
<keyword evidence="3" id="KW-1185">Reference proteome</keyword>
<organism evidence="2 3">
    <name type="scientific">Methylobacterium gossipiicola</name>
    <dbReference type="NCBI Taxonomy" id="582675"/>
    <lineage>
        <taxon>Bacteria</taxon>
        <taxon>Pseudomonadati</taxon>
        <taxon>Pseudomonadota</taxon>
        <taxon>Alphaproteobacteria</taxon>
        <taxon>Hyphomicrobiales</taxon>
        <taxon>Methylobacteriaceae</taxon>
        <taxon>Methylobacterium</taxon>
    </lineage>
</organism>
<sequence>MAVCPAGARLIDAGLPRRAATARPVFKRFLKPETRYARRMARIARFERPIAGPVSRAKAWANMLLVDHGVFRLAYLNRHRVGQGKLWRSAQPTPHQLAWFKRQGVRTVISLRGGREHGSWPLQREACAREGLTLVEFVLRSREAPSRETILAAKDFFASVEYPAMMHCKSGADRAGMGAVLYLVLHEGRPVSEAMGQLSARYGHFRFAKTGILDAFFERYLREGEARGLDFLTWVETVYDPEALKRDFRPGFWSDLVVDRVIKRE</sequence>
<dbReference type="InterPro" id="IPR029021">
    <property type="entry name" value="Prot-tyrosine_phosphatase-like"/>
</dbReference>
<name>A0A1I2WIA2_9HYPH</name>